<organism evidence="2 3">
    <name type="scientific">Limnoraphis robusta CS-951</name>
    <dbReference type="NCBI Taxonomy" id="1637645"/>
    <lineage>
        <taxon>Bacteria</taxon>
        <taxon>Bacillati</taxon>
        <taxon>Cyanobacteriota</taxon>
        <taxon>Cyanophyceae</taxon>
        <taxon>Oscillatoriophycideae</taxon>
        <taxon>Oscillatoriales</taxon>
        <taxon>Sirenicapillariaceae</taxon>
        <taxon>Limnoraphis</taxon>
    </lineage>
</organism>
<dbReference type="Pfam" id="PF09992">
    <property type="entry name" value="NAGPA"/>
    <property type="match status" value="1"/>
</dbReference>
<evidence type="ECO:0000259" key="1">
    <source>
        <dbReference type="Pfam" id="PF09992"/>
    </source>
</evidence>
<comment type="caution">
    <text evidence="2">The sequence shown here is derived from an EMBL/GenBank/DDBJ whole genome shotgun (WGS) entry which is preliminary data.</text>
</comment>
<dbReference type="InterPro" id="IPR018711">
    <property type="entry name" value="NAGPA"/>
</dbReference>
<name>A0A0F5YM33_9CYAN</name>
<reference evidence="2 3" key="1">
    <citation type="submission" date="2015-06" db="EMBL/GenBank/DDBJ databases">
        <title>Draft genome assembly of filamentous brackish cyanobacterium Limnoraphis robusta strain CS-951.</title>
        <authorList>
            <person name="Willis A."/>
            <person name="Parks M."/>
            <person name="Burford M.A."/>
        </authorList>
    </citation>
    <scope>NUCLEOTIDE SEQUENCE [LARGE SCALE GENOMIC DNA]</scope>
    <source>
        <strain evidence="2 3">CS-951</strain>
    </source>
</reference>
<dbReference type="Proteomes" id="UP000033607">
    <property type="component" value="Unassembled WGS sequence"/>
</dbReference>
<protein>
    <recommendedName>
        <fullName evidence="1">Phosphodiester glycosidase domain-containing protein</fullName>
    </recommendedName>
</protein>
<feature type="domain" description="Phosphodiester glycosidase" evidence="1">
    <location>
        <begin position="177"/>
        <end position="280"/>
    </location>
</feature>
<dbReference type="EMBL" id="LATL02000146">
    <property type="protein sequence ID" value="KKD39989.2"/>
    <property type="molecule type" value="Genomic_DNA"/>
</dbReference>
<proteinExistence type="predicted"/>
<dbReference type="AlphaFoldDB" id="A0A0F5YM33"/>
<evidence type="ECO:0000313" key="2">
    <source>
        <dbReference type="EMBL" id="KKD39989.2"/>
    </source>
</evidence>
<evidence type="ECO:0000313" key="3">
    <source>
        <dbReference type="Proteomes" id="UP000033607"/>
    </source>
</evidence>
<gene>
    <name evidence="2" type="ORF">WN50_00380</name>
</gene>
<sequence>MIMGKYIFLLSFAFLLSFLLYPSFPQVNPAIPAEFSLIQTVTGIKLYRNPKGDFIQVIDLSQGASIEVLLGEPVGEGEAAAYGGKNPLFQRQTLQQFWLEFSETFGEKAFSVYNGQFFNLKNPSALAFPVQVKGKLITTGYAGNTEFPGEKVVLGLAENRADILPFSEDSNFQKDSFPFDHAIVGIREDGGTKTVEWYSKDPLKERPRTFMGVANFDHIFILTSPGKTQGDAAKILKAFGAEKVMMLDGGGSTQLIIKGIDFVSSTDATPRTIPQAIGVFEGKKKGE</sequence>
<accession>A0A0F5YM33</accession>